<gene>
    <name evidence="2" type="ORF">IX83_07075</name>
</gene>
<dbReference type="EMBL" id="CP009238">
    <property type="protein sequence ID" value="AIL33098.1"/>
    <property type="molecule type" value="Genomic_DNA"/>
</dbReference>
<evidence type="ECO:0000313" key="2">
    <source>
        <dbReference type="EMBL" id="AIL33098.1"/>
    </source>
</evidence>
<dbReference type="HOGENOM" id="CLU_2913147_0_0_4"/>
<dbReference type="KEGG" id="bpsi:IX83_07075"/>
<accession>A0A077DIX1</accession>
<organism evidence="2 3">
    <name type="scientific">Basilea psittacipulmonis DSM 24701</name>
    <dbReference type="NCBI Taxonomy" id="1072685"/>
    <lineage>
        <taxon>Bacteria</taxon>
        <taxon>Pseudomonadati</taxon>
        <taxon>Pseudomonadota</taxon>
        <taxon>Betaproteobacteria</taxon>
        <taxon>Burkholderiales</taxon>
        <taxon>Alcaligenaceae</taxon>
        <taxon>Basilea</taxon>
    </lineage>
</organism>
<reference evidence="2 3" key="1">
    <citation type="journal article" date="2014" name="BMC Genomics">
        <title>A genomic perspective on a new bacterial genus and species from the Alcaligenaceae family, Basilea psittacipulmonis.</title>
        <authorList>
            <person name="Whiteson K.L."/>
            <person name="Hernandez D."/>
            <person name="Lazarevic V."/>
            <person name="Gaia N."/>
            <person name="Farinelli L."/>
            <person name="Francois P."/>
            <person name="Pilo P."/>
            <person name="Frey J."/>
            <person name="Schrenzel J."/>
        </authorList>
    </citation>
    <scope>NUCLEOTIDE SEQUENCE [LARGE SCALE GENOMIC DNA]</scope>
    <source>
        <strain evidence="2 3">DSM 24701</strain>
    </source>
</reference>
<dbReference type="Proteomes" id="UP000028945">
    <property type="component" value="Chromosome"/>
</dbReference>
<keyword evidence="3" id="KW-1185">Reference proteome</keyword>
<evidence type="ECO:0000313" key="3">
    <source>
        <dbReference type="Proteomes" id="UP000028945"/>
    </source>
</evidence>
<protein>
    <submittedName>
        <fullName evidence="2">Uncharacterized protein</fullName>
    </submittedName>
</protein>
<feature type="region of interest" description="Disordered" evidence="1">
    <location>
        <begin position="42"/>
        <end position="61"/>
    </location>
</feature>
<dbReference type="AlphaFoldDB" id="A0A077DIX1"/>
<dbReference type="RefSeq" id="WP_038500664.1">
    <property type="nucleotide sequence ID" value="NZ_AFWK01000074.1"/>
</dbReference>
<evidence type="ECO:0000256" key="1">
    <source>
        <dbReference type="SAM" id="MobiDB-lite"/>
    </source>
</evidence>
<sequence>MIEVLALQDGFYGGVLRKKDTTFMVDSFDEAGWFVPVERTQFEPPSEELTEPKVKSNSRKK</sequence>
<dbReference type="STRING" id="1072685.IX83_07075"/>
<proteinExistence type="predicted"/>
<name>A0A077DIX1_9BURK</name>